<gene>
    <name evidence="3" type="ORF">PCON_01301</name>
</gene>
<dbReference type="PANTHER" id="PTHR31303">
    <property type="entry name" value="CTP-DEPENDENT DIACYLGLYCEROL KINASE 1"/>
    <property type="match status" value="1"/>
</dbReference>
<keyword evidence="4" id="KW-1185">Reference proteome</keyword>
<feature type="compositionally biased region" description="Low complexity" evidence="1">
    <location>
        <begin position="27"/>
        <end position="47"/>
    </location>
</feature>
<dbReference type="Proteomes" id="UP000018144">
    <property type="component" value="Unassembled WGS sequence"/>
</dbReference>
<sequence>MSSTPDSTLSASSSQISLPDHLDSDNSSTPSTSTSASSSPRSWSPAATKNGFLAPPAGVRATLSRSPSPLGLIPVHRTFSKFVHKHEIPRKALHVSIGFLAIYLYRTEVHPNALIAPLTTALVPIVSADILRLRSESFNQLYIKVLGALMRESEVKGWNGVIWYLVGTVAVLVLFPKDVATLSIALLSWCDTAASTFGRLWGRHTMQIRKGKSLAGSLAAAAVGVMAAGFWWGWVIHGITEDGGVMWRGRLGIAGMEITGGLALTVMSLVTGLVASASEMLDLWGLDDNVIIPVVSGAGIWGLLKVFG</sequence>
<protein>
    <submittedName>
        <fullName evidence="3">Similar to CTP-dependent diacylglycerol kinase 1 acc. no. P87170</fullName>
    </submittedName>
</protein>
<keyword evidence="3" id="KW-0808">Transferase</keyword>
<feature type="region of interest" description="Disordered" evidence="1">
    <location>
        <begin position="1"/>
        <end position="47"/>
    </location>
</feature>
<evidence type="ECO:0000313" key="4">
    <source>
        <dbReference type="Proteomes" id="UP000018144"/>
    </source>
</evidence>
<evidence type="ECO:0000313" key="3">
    <source>
        <dbReference type="EMBL" id="CCX15037.1"/>
    </source>
</evidence>
<name>U4L9D8_PYROM</name>
<dbReference type="AlphaFoldDB" id="U4L9D8"/>
<feature type="transmembrane region" description="Helical" evidence="2">
    <location>
        <begin position="181"/>
        <end position="202"/>
    </location>
</feature>
<dbReference type="GO" id="GO:0004143">
    <property type="term" value="F:ATP-dependent diacylglycerol kinase activity"/>
    <property type="evidence" value="ECO:0007669"/>
    <property type="project" value="InterPro"/>
</dbReference>
<keyword evidence="2" id="KW-0472">Membrane</keyword>
<feature type="transmembrane region" description="Helical" evidence="2">
    <location>
        <begin position="214"/>
        <end position="234"/>
    </location>
</feature>
<keyword evidence="2" id="KW-1133">Transmembrane helix</keyword>
<feature type="transmembrane region" description="Helical" evidence="2">
    <location>
        <begin position="254"/>
        <end position="277"/>
    </location>
</feature>
<dbReference type="PANTHER" id="PTHR31303:SF1">
    <property type="entry name" value="CTP-DEPENDENT DIACYLGLYCEROL KINASE 1"/>
    <property type="match status" value="1"/>
</dbReference>
<dbReference type="OMA" id="NYWREMS"/>
<feature type="compositionally biased region" description="Low complexity" evidence="1">
    <location>
        <begin position="1"/>
        <end position="17"/>
    </location>
</feature>
<dbReference type="InterPro" id="IPR037997">
    <property type="entry name" value="Dgk1-like"/>
</dbReference>
<organism evidence="3 4">
    <name type="scientific">Pyronema omphalodes (strain CBS 100304)</name>
    <name type="common">Pyronema confluens</name>
    <dbReference type="NCBI Taxonomy" id="1076935"/>
    <lineage>
        <taxon>Eukaryota</taxon>
        <taxon>Fungi</taxon>
        <taxon>Dikarya</taxon>
        <taxon>Ascomycota</taxon>
        <taxon>Pezizomycotina</taxon>
        <taxon>Pezizomycetes</taxon>
        <taxon>Pezizales</taxon>
        <taxon>Pyronemataceae</taxon>
        <taxon>Pyronema</taxon>
    </lineage>
</organism>
<accession>U4L9D8</accession>
<dbReference type="GO" id="GO:0006654">
    <property type="term" value="P:phosphatidic acid biosynthetic process"/>
    <property type="evidence" value="ECO:0007669"/>
    <property type="project" value="TreeGrafter"/>
</dbReference>
<dbReference type="OrthoDB" id="5673at2759"/>
<reference evidence="3 4" key="1">
    <citation type="journal article" date="2013" name="PLoS Genet.">
        <title>The genome and development-dependent transcriptomes of Pyronema confluens: a window into fungal evolution.</title>
        <authorList>
            <person name="Traeger S."/>
            <person name="Altegoer F."/>
            <person name="Freitag M."/>
            <person name="Gabaldon T."/>
            <person name="Kempken F."/>
            <person name="Kumar A."/>
            <person name="Marcet-Houben M."/>
            <person name="Poggeler S."/>
            <person name="Stajich J.E."/>
            <person name="Nowrousian M."/>
        </authorList>
    </citation>
    <scope>NUCLEOTIDE SEQUENCE [LARGE SCALE GENOMIC DNA]</scope>
    <source>
        <strain evidence="4">CBS 100304</strain>
        <tissue evidence="3">Vegetative mycelium</tissue>
    </source>
</reference>
<dbReference type="STRING" id="1076935.U4L9D8"/>
<proteinExistence type="predicted"/>
<keyword evidence="2" id="KW-0812">Transmembrane</keyword>
<evidence type="ECO:0000256" key="2">
    <source>
        <dbReference type="SAM" id="Phobius"/>
    </source>
</evidence>
<dbReference type="EMBL" id="HF936128">
    <property type="protein sequence ID" value="CCX15037.1"/>
    <property type="molecule type" value="Genomic_DNA"/>
</dbReference>
<evidence type="ECO:0000256" key="1">
    <source>
        <dbReference type="SAM" id="MobiDB-lite"/>
    </source>
</evidence>
<dbReference type="GO" id="GO:0005789">
    <property type="term" value="C:endoplasmic reticulum membrane"/>
    <property type="evidence" value="ECO:0007669"/>
    <property type="project" value="TreeGrafter"/>
</dbReference>
<keyword evidence="3" id="KW-0418">Kinase</keyword>
<feature type="transmembrane region" description="Helical" evidence="2">
    <location>
        <begin position="157"/>
        <end position="175"/>
    </location>
</feature>
<dbReference type="eggNOG" id="KOG4453">
    <property type="taxonomic scope" value="Eukaryota"/>
</dbReference>